<dbReference type="Proteomes" id="UP000199650">
    <property type="component" value="Unassembled WGS sequence"/>
</dbReference>
<evidence type="ECO:0000313" key="2">
    <source>
        <dbReference type="EMBL" id="SEW20522.1"/>
    </source>
</evidence>
<dbReference type="PANTHER" id="PTHR33930:SF2">
    <property type="entry name" value="BLR3452 PROTEIN"/>
    <property type="match status" value="1"/>
</dbReference>
<keyword evidence="2" id="KW-0560">Oxidoreductase</keyword>
<gene>
    <name evidence="2" type="ORF">SAMN05444851_2113</name>
</gene>
<reference evidence="2 3" key="1">
    <citation type="submission" date="2016-10" db="EMBL/GenBank/DDBJ databases">
        <authorList>
            <person name="de Groot N.N."/>
        </authorList>
    </citation>
    <scope>NUCLEOTIDE SEQUENCE [LARGE SCALE GENOMIC DNA]</scope>
    <source>
        <strain evidence="2 3">DSM 29439</strain>
    </source>
</reference>
<dbReference type="SUPFAM" id="SSF69118">
    <property type="entry name" value="AhpD-like"/>
    <property type="match status" value="1"/>
</dbReference>
<protein>
    <submittedName>
        <fullName evidence="2">Alkylhydroperoxidase AhpD family core domain-containing protein</fullName>
    </submittedName>
</protein>
<name>A0A1I0Q0Y5_9RHOB</name>
<dbReference type="Pfam" id="PF02627">
    <property type="entry name" value="CMD"/>
    <property type="match status" value="1"/>
</dbReference>
<dbReference type="InterPro" id="IPR029032">
    <property type="entry name" value="AhpD-like"/>
</dbReference>
<dbReference type="InterPro" id="IPR004675">
    <property type="entry name" value="AhpD_core"/>
</dbReference>
<dbReference type="STRING" id="1173584.SAMN05444851_2113"/>
<sequence length="135" mass="14566">MAQGEPHRLGPFAFPALWKNWETQLDFRTLLDDTSANTDNFRASQPDAAKGFVGMHRAAMGNGALSTKDKELQCIAIGIAKQCNDCIGFHVRAAIKAGATRDEIAETVSVAIMMGGGPGYMYGARALQAYDQLSR</sequence>
<dbReference type="GO" id="GO:0051920">
    <property type="term" value="F:peroxiredoxin activity"/>
    <property type="evidence" value="ECO:0007669"/>
    <property type="project" value="InterPro"/>
</dbReference>
<dbReference type="InterPro" id="IPR003779">
    <property type="entry name" value="CMD-like"/>
</dbReference>
<evidence type="ECO:0000313" key="3">
    <source>
        <dbReference type="Proteomes" id="UP000199650"/>
    </source>
</evidence>
<keyword evidence="3" id="KW-1185">Reference proteome</keyword>
<evidence type="ECO:0000259" key="1">
    <source>
        <dbReference type="Pfam" id="PF02627"/>
    </source>
</evidence>
<accession>A0A1I0Q0Y5</accession>
<dbReference type="PANTHER" id="PTHR33930">
    <property type="entry name" value="ALKYL HYDROPEROXIDE REDUCTASE AHPD"/>
    <property type="match status" value="1"/>
</dbReference>
<dbReference type="Gene3D" id="1.20.1290.10">
    <property type="entry name" value="AhpD-like"/>
    <property type="match status" value="1"/>
</dbReference>
<dbReference type="OrthoDB" id="1683318at2"/>
<keyword evidence="2" id="KW-0575">Peroxidase</keyword>
<proteinExistence type="predicted"/>
<dbReference type="NCBIfam" id="TIGR00778">
    <property type="entry name" value="ahpD_dom"/>
    <property type="match status" value="1"/>
</dbReference>
<dbReference type="EMBL" id="FOJB01000001">
    <property type="protein sequence ID" value="SEW20522.1"/>
    <property type="molecule type" value="Genomic_DNA"/>
</dbReference>
<feature type="domain" description="Carboxymuconolactone decarboxylase-like" evidence="1">
    <location>
        <begin position="46"/>
        <end position="128"/>
    </location>
</feature>
<organism evidence="2 3">
    <name type="scientific">Aliiroseovarius sediminilitoris</name>
    <dbReference type="NCBI Taxonomy" id="1173584"/>
    <lineage>
        <taxon>Bacteria</taxon>
        <taxon>Pseudomonadati</taxon>
        <taxon>Pseudomonadota</taxon>
        <taxon>Alphaproteobacteria</taxon>
        <taxon>Rhodobacterales</taxon>
        <taxon>Paracoccaceae</taxon>
        <taxon>Aliiroseovarius</taxon>
    </lineage>
</organism>
<dbReference type="AlphaFoldDB" id="A0A1I0Q0Y5"/>